<dbReference type="Proteomes" id="UP000799766">
    <property type="component" value="Unassembled WGS sequence"/>
</dbReference>
<feature type="region of interest" description="Disordered" evidence="5">
    <location>
        <begin position="311"/>
        <end position="549"/>
    </location>
</feature>
<dbReference type="SUPFAM" id="SSF57850">
    <property type="entry name" value="RING/U-box"/>
    <property type="match status" value="1"/>
</dbReference>
<evidence type="ECO:0000256" key="1">
    <source>
        <dbReference type="ARBA" id="ARBA00022723"/>
    </source>
</evidence>
<name>A0A6A6NYN1_9PEZI</name>
<evidence type="ECO:0000256" key="2">
    <source>
        <dbReference type="ARBA" id="ARBA00022771"/>
    </source>
</evidence>
<dbReference type="EMBL" id="MU001683">
    <property type="protein sequence ID" value="KAF2456373.1"/>
    <property type="molecule type" value="Genomic_DNA"/>
</dbReference>
<keyword evidence="2 4" id="KW-0863">Zinc-finger</keyword>
<evidence type="ECO:0000313" key="9">
    <source>
        <dbReference type="Proteomes" id="UP000799766"/>
    </source>
</evidence>
<dbReference type="GO" id="GO:0008270">
    <property type="term" value="F:zinc ion binding"/>
    <property type="evidence" value="ECO:0007669"/>
    <property type="project" value="UniProtKB-KW"/>
</dbReference>
<feature type="region of interest" description="Disordered" evidence="5">
    <location>
        <begin position="191"/>
        <end position="210"/>
    </location>
</feature>
<dbReference type="SMART" id="SM00184">
    <property type="entry name" value="RING"/>
    <property type="match status" value="1"/>
</dbReference>
<dbReference type="PANTHER" id="PTHR12618:SF20">
    <property type="entry name" value="PHD AND RING FINGER DOMAIN-CONTAINING PROTEIN 1"/>
    <property type="match status" value="1"/>
</dbReference>
<feature type="compositionally biased region" description="Basic and acidic residues" evidence="5">
    <location>
        <begin position="283"/>
        <end position="293"/>
    </location>
</feature>
<dbReference type="PANTHER" id="PTHR12618">
    <property type="entry name" value="PHD AND RING FINGER DOMAIN-CONTAINING PROTEIN 1"/>
    <property type="match status" value="1"/>
</dbReference>
<dbReference type="InterPro" id="IPR019787">
    <property type="entry name" value="Znf_PHD-finger"/>
</dbReference>
<evidence type="ECO:0000259" key="7">
    <source>
        <dbReference type="PROSITE" id="PS50089"/>
    </source>
</evidence>
<organism evidence="8 9">
    <name type="scientific">Lineolata rhizophorae</name>
    <dbReference type="NCBI Taxonomy" id="578093"/>
    <lineage>
        <taxon>Eukaryota</taxon>
        <taxon>Fungi</taxon>
        <taxon>Dikarya</taxon>
        <taxon>Ascomycota</taxon>
        <taxon>Pezizomycotina</taxon>
        <taxon>Dothideomycetes</taxon>
        <taxon>Dothideomycetes incertae sedis</taxon>
        <taxon>Lineolatales</taxon>
        <taxon>Lineolataceae</taxon>
        <taxon>Lineolata</taxon>
    </lineage>
</organism>
<dbReference type="Gene3D" id="3.30.40.10">
    <property type="entry name" value="Zinc/RING finger domain, C3HC4 (zinc finger)"/>
    <property type="match status" value="2"/>
</dbReference>
<reference evidence="8" key="1">
    <citation type="journal article" date="2020" name="Stud. Mycol.">
        <title>101 Dothideomycetes genomes: a test case for predicting lifestyles and emergence of pathogens.</title>
        <authorList>
            <person name="Haridas S."/>
            <person name="Albert R."/>
            <person name="Binder M."/>
            <person name="Bloem J."/>
            <person name="Labutti K."/>
            <person name="Salamov A."/>
            <person name="Andreopoulos B."/>
            <person name="Baker S."/>
            <person name="Barry K."/>
            <person name="Bills G."/>
            <person name="Bluhm B."/>
            <person name="Cannon C."/>
            <person name="Castanera R."/>
            <person name="Culley D."/>
            <person name="Daum C."/>
            <person name="Ezra D."/>
            <person name="Gonzalez J."/>
            <person name="Henrissat B."/>
            <person name="Kuo A."/>
            <person name="Liang C."/>
            <person name="Lipzen A."/>
            <person name="Lutzoni F."/>
            <person name="Magnuson J."/>
            <person name="Mondo S."/>
            <person name="Nolan M."/>
            <person name="Ohm R."/>
            <person name="Pangilinan J."/>
            <person name="Park H.-J."/>
            <person name="Ramirez L."/>
            <person name="Alfaro M."/>
            <person name="Sun H."/>
            <person name="Tritt A."/>
            <person name="Yoshinaga Y."/>
            <person name="Zwiers L.-H."/>
            <person name="Turgeon B."/>
            <person name="Goodwin S."/>
            <person name="Spatafora J."/>
            <person name="Crous P."/>
            <person name="Grigoriev I."/>
        </authorList>
    </citation>
    <scope>NUCLEOTIDE SEQUENCE</scope>
    <source>
        <strain evidence="8">ATCC 16933</strain>
    </source>
</reference>
<dbReference type="InterPro" id="IPR011011">
    <property type="entry name" value="Znf_FYVE_PHD"/>
</dbReference>
<sequence>MADSCIVCLGDLKSSGAATPHTDDDSGGSSSSATLRSTSSLKGAAPSDTHHAPLVEDDTVARLLPCGHYLHHECLKPWVERANSCPICRVNFNVVELSAFLGAPTSSSYAVEDKQQVAEIDPTLVIDDDIYDAGWDPCIVCEDYGDESTLMSCDGCDASCHAFCAGLDEVPQGPWFCQTCLDEQPRRLTEMAPAPSARRTHRTRANAQQGGSSVAWARIWRQVQNRIHLDLDFPFDDDDHQSAATTTRTDAHRRELDEWNRRLNIAERQGGGRRFREAAAALEHQRPHPRPEPNPESQDELRAWNAFEKAKEVGDNARGSRKRKSTPTSPADPAPEPERKLKRPRLRRAAEPAAEQGEPSSEVARMPTSTIRRPSPRRPTIPADASAPGPSFLQSLLNEVEGAPSSGLNGSGLRDSTMQHQSDRAYSPRNSSPEASPSGSNHATPRGMTPPPLSLARPSSPLLSSTISPIYPRVGDFAPFSPAEDPRGDAQDEAAHHEPSELERARSRKLRPSTHGNNASPPSSPPRSKDASPTRGPSSSSLSYSTKSEIQRMVKTALKPLYQKKEVDKDEYTDVCRDVSRKLYEKVGEVGSGALADAREREKWQRTANGEVESAVKDLKGKGVATEEAGSPMKE</sequence>
<dbReference type="PROSITE" id="PS50089">
    <property type="entry name" value="ZF_RING_2"/>
    <property type="match status" value="1"/>
</dbReference>
<dbReference type="SMART" id="SM00249">
    <property type="entry name" value="PHD"/>
    <property type="match status" value="1"/>
</dbReference>
<feature type="domain" description="PHD-type" evidence="6">
    <location>
        <begin position="135"/>
        <end position="183"/>
    </location>
</feature>
<feature type="region of interest" description="Disordered" evidence="5">
    <location>
        <begin position="592"/>
        <end position="635"/>
    </location>
</feature>
<feature type="compositionally biased region" description="Low complexity" evidence="5">
    <location>
        <begin position="367"/>
        <end position="382"/>
    </location>
</feature>
<evidence type="ECO:0000313" key="8">
    <source>
        <dbReference type="EMBL" id="KAF2456373.1"/>
    </source>
</evidence>
<keyword evidence="9" id="KW-1185">Reference proteome</keyword>
<dbReference type="AlphaFoldDB" id="A0A6A6NYN1"/>
<dbReference type="PROSITE" id="PS50016">
    <property type="entry name" value="ZF_PHD_2"/>
    <property type="match status" value="1"/>
</dbReference>
<feature type="compositionally biased region" description="Polar residues" evidence="5">
    <location>
        <begin position="428"/>
        <end position="443"/>
    </location>
</feature>
<accession>A0A6A6NYN1</accession>
<dbReference type="InterPro" id="IPR001841">
    <property type="entry name" value="Znf_RING"/>
</dbReference>
<feature type="compositionally biased region" description="Low complexity" evidence="5">
    <location>
        <begin position="454"/>
        <end position="472"/>
    </location>
</feature>
<keyword evidence="1" id="KW-0479">Metal-binding</keyword>
<feature type="domain" description="RING-type" evidence="7">
    <location>
        <begin position="5"/>
        <end position="89"/>
    </location>
</feature>
<proteinExistence type="predicted"/>
<evidence type="ECO:0000256" key="4">
    <source>
        <dbReference type="PROSITE-ProRule" id="PRU00175"/>
    </source>
</evidence>
<evidence type="ECO:0008006" key="10">
    <source>
        <dbReference type="Google" id="ProtNLM"/>
    </source>
</evidence>
<feature type="compositionally biased region" description="Low complexity" evidence="5">
    <location>
        <begin position="538"/>
        <end position="548"/>
    </location>
</feature>
<evidence type="ECO:0000256" key="5">
    <source>
        <dbReference type="SAM" id="MobiDB-lite"/>
    </source>
</evidence>
<dbReference type="Pfam" id="PF00628">
    <property type="entry name" value="PHD"/>
    <property type="match status" value="1"/>
</dbReference>
<feature type="compositionally biased region" description="Low complexity" evidence="5">
    <location>
        <begin position="27"/>
        <end position="41"/>
    </location>
</feature>
<dbReference type="SUPFAM" id="SSF57903">
    <property type="entry name" value="FYVE/PHD zinc finger"/>
    <property type="match status" value="1"/>
</dbReference>
<protein>
    <recommendedName>
        <fullName evidence="10">PHD and RING finger domain protein</fullName>
    </recommendedName>
</protein>
<keyword evidence="3" id="KW-0862">Zinc</keyword>
<feature type="region of interest" description="Disordered" evidence="5">
    <location>
        <begin position="281"/>
        <end position="300"/>
    </location>
</feature>
<evidence type="ECO:0000256" key="3">
    <source>
        <dbReference type="ARBA" id="ARBA00022833"/>
    </source>
</evidence>
<dbReference type="InterPro" id="IPR013083">
    <property type="entry name" value="Znf_RING/FYVE/PHD"/>
</dbReference>
<feature type="compositionally biased region" description="Basic and acidic residues" evidence="5">
    <location>
        <begin position="484"/>
        <end position="505"/>
    </location>
</feature>
<dbReference type="Pfam" id="PF13639">
    <property type="entry name" value="zf-RING_2"/>
    <property type="match status" value="1"/>
</dbReference>
<dbReference type="InterPro" id="IPR047157">
    <property type="entry name" value="PHRF1/Atg35"/>
</dbReference>
<gene>
    <name evidence="8" type="ORF">BDY21DRAFT_305402</name>
</gene>
<dbReference type="InterPro" id="IPR001965">
    <property type="entry name" value="Znf_PHD"/>
</dbReference>
<dbReference type="OrthoDB" id="8062037at2759"/>
<evidence type="ECO:0000259" key="6">
    <source>
        <dbReference type="PROSITE" id="PS50016"/>
    </source>
</evidence>
<feature type="region of interest" description="Disordered" evidence="5">
    <location>
        <begin position="17"/>
        <end position="52"/>
    </location>
</feature>